<comment type="caution">
    <text evidence="1">The sequence shown here is derived from an EMBL/GenBank/DDBJ whole genome shotgun (WGS) entry which is preliminary data.</text>
</comment>
<organism evidence="1 2">
    <name type="scientific">Dipteronia dyeriana</name>
    <dbReference type="NCBI Taxonomy" id="168575"/>
    <lineage>
        <taxon>Eukaryota</taxon>
        <taxon>Viridiplantae</taxon>
        <taxon>Streptophyta</taxon>
        <taxon>Embryophyta</taxon>
        <taxon>Tracheophyta</taxon>
        <taxon>Spermatophyta</taxon>
        <taxon>Magnoliopsida</taxon>
        <taxon>eudicotyledons</taxon>
        <taxon>Gunneridae</taxon>
        <taxon>Pentapetalae</taxon>
        <taxon>rosids</taxon>
        <taxon>malvids</taxon>
        <taxon>Sapindales</taxon>
        <taxon>Sapindaceae</taxon>
        <taxon>Hippocastanoideae</taxon>
        <taxon>Acereae</taxon>
        <taxon>Dipteronia</taxon>
    </lineage>
</organism>
<evidence type="ECO:0000313" key="2">
    <source>
        <dbReference type="Proteomes" id="UP001280121"/>
    </source>
</evidence>
<protein>
    <submittedName>
        <fullName evidence="1">Uncharacterized protein</fullName>
    </submittedName>
</protein>
<dbReference type="Proteomes" id="UP001280121">
    <property type="component" value="Unassembled WGS sequence"/>
</dbReference>
<dbReference type="AlphaFoldDB" id="A0AAE0CLP8"/>
<evidence type="ECO:0000313" key="1">
    <source>
        <dbReference type="EMBL" id="KAK2655782.1"/>
    </source>
</evidence>
<reference evidence="1" key="1">
    <citation type="journal article" date="2023" name="Plant J.">
        <title>Genome sequences and population genomics provide insights into the demographic history, inbreeding, and mutation load of two 'living fossil' tree species of Dipteronia.</title>
        <authorList>
            <person name="Feng Y."/>
            <person name="Comes H.P."/>
            <person name="Chen J."/>
            <person name="Zhu S."/>
            <person name="Lu R."/>
            <person name="Zhang X."/>
            <person name="Li P."/>
            <person name="Qiu J."/>
            <person name="Olsen K.M."/>
            <person name="Qiu Y."/>
        </authorList>
    </citation>
    <scope>NUCLEOTIDE SEQUENCE</scope>
    <source>
        <strain evidence="1">KIB01</strain>
    </source>
</reference>
<proteinExistence type="predicted"/>
<keyword evidence="2" id="KW-1185">Reference proteome</keyword>
<gene>
    <name evidence="1" type="ORF">Ddye_008834</name>
</gene>
<accession>A0AAE0CLP8</accession>
<sequence>MMTFIFLDFLLAYKDQLSVDDMELLCLVVWSVWYRQNGLVHNSAIVYVEDVVPWVVSFHEDYKRANSKVVDRSGRLGVEAARWSHPIAGSFKVNTDAAVDSVIGLIGIRVNIGDSES</sequence>
<dbReference type="EMBL" id="JANJYI010000003">
    <property type="protein sequence ID" value="KAK2655782.1"/>
    <property type="molecule type" value="Genomic_DNA"/>
</dbReference>
<name>A0AAE0CLP8_9ROSI</name>